<accession>A0A0M3AQM1</accession>
<dbReference type="Proteomes" id="UP000033874">
    <property type="component" value="Unassembled WGS sequence"/>
</dbReference>
<protein>
    <submittedName>
        <fullName evidence="1">Uncharacterized protein</fullName>
    </submittedName>
</protein>
<name>A0A0M3AQM1_9SPHN</name>
<reference evidence="1 2" key="1">
    <citation type="submission" date="2015-04" db="EMBL/GenBank/DDBJ databases">
        <title>Genome sequence of aromatic hydrocarbons-degrading Sphingobium chungbukense DJ77.</title>
        <authorList>
            <person name="Kim Y.-C."/>
            <person name="Chae J.-C."/>
        </authorList>
    </citation>
    <scope>NUCLEOTIDE SEQUENCE [LARGE SCALE GENOMIC DNA]</scope>
    <source>
        <strain evidence="1 2">DJ77</strain>
    </source>
</reference>
<dbReference type="RefSeq" id="WP_046762725.1">
    <property type="nucleotide sequence ID" value="NZ_LBIC01000003.1"/>
</dbReference>
<dbReference type="STRING" id="56193.YP76_06010"/>
<proteinExistence type="predicted"/>
<keyword evidence="2" id="KW-1185">Reference proteome</keyword>
<evidence type="ECO:0000313" key="1">
    <source>
        <dbReference type="EMBL" id="KKW92507.1"/>
    </source>
</evidence>
<gene>
    <name evidence="1" type="ORF">YP76_06010</name>
</gene>
<dbReference type="EMBL" id="LBIC01000003">
    <property type="protein sequence ID" value="KKW92507.1"/>
    <property type="molecule type" value="Genomic_DNA"/>
</dbReference>
<comment type="caution">
    <text evidence="1">The sequence shown here is derived from an EMBL/GenBank/DDBJ whole genome shotgun (WGS) entry which is preliminary data.</text>
</comment>
<sequence>MNRRFDGRGVAISMSVWNQWGAEVARFADADLQATPAEGRWIYQHHFDDGVYRVRVEIDGHLAYEAMIPLQPALF</sequence>
<dbReference type="PATRIC" id="fig|56193.3.peg.1250"/>
<evidence type="ECO:0000313" key="2">
    <source>
        <dbReference type="Proteomes" id="UP000033874"/>
    </source>
</evidence>
<organism evidence="1 2">
    <name type="scientific">Sphingobium chungbukense</name>
    <dbReference type="NCBI Taxonomy" id="56193"/>
    <lineage>
        <taxon>Bacteria</taxon>
        <taxon>Pseudomonadati</taxon>
        <taxon>Pseudomonadota</taxon>
        <taxon>Alphaproteobacteria</taxon>
        <taxon>Sphingomonadales</taxon>
        <taxon>Sphingomonadaceae</taxon>
        <taxon>Sphingobium</taxon>
    </lineage>
</organism>
<dbReference type="AlphaFoldDB" id="A0A0M3AQM1"/>